<sequence length="171" mass="18625">MIPEREQIGSVDLATWRVVPADGNPDKDEHGAWAIAGGDSDEYDLYLEVREADRPREVARFVLEAVTRHARGLRLRGALADVAHVRDRQPADDERAPSNPSLPDVTKLAHLVDAVGGLAHEVSRVVPRDERGAHQDRLYGQLAQVAATTVAWMEAVLSERTPDPDAGTNGA</sequence>
<comment type="caution">
    <text evidence="1">The sequence shown here is derived from an EMBL/GenBank/DDBJ whole genome shotgun (WGS) entry which is preliminary data.</text>
</comment>
<accession>A0ABV5PRB8</accession>
<evidence type="ECO:0000313" key="2">
    <source>
        <dbReference type="Proteomes" id="UP001589646"/>
    </source>
</evidence>
<dbReference type="RefSeq" id="WP_346125897.1">
    <property type="nucleotide sequence ID" value="NZ_BAAAXC010000015.1"/>
</dbReference>
<organism evidence="1 2">
    <name type="scientific">Nonomuraea roseola</name>
    <dbReference type="NCBI Taxonomy" id="46179"/>
    <lineage>
        <taxon>Bacteria</taxon>
        <taxon>Bacillati</taxon>
        <taxon>Actinomycetota</taxon>
        <taxon>Actinomycetes</taxon>
        <taxon>Streptosporangiales</taxon>
        <taxon>Streptosporangiaceae</taxon>
        <taxon>Nonomuraea</taxon>
    </lineage>
</organism>
<proteinExistence type="predicted"/>
<keyword evidence="2" id="KW-1185">Reference proteome</keyword>
<evidence type="ECO:0008006" key="3">
    <source>
        <dbReference type="Google" id="ProtNLM"/>
    </source>
</evidence>
<reference evidence="1 2" key="1">
    <citation type="submission" date="2024-09" db="EMBL/GenBank/DDBJ databases">
        <authorList>
            <person name="Sun Q."/>
            <person name="Mori K."/>
        </authorList>
    </citation>
    <scope>NUCLEOTIDE SEQUENCE [LARGE SCALE GENOMIC DNA]</scope>
    <source>
        <strain evidence="1 2">JCM 3323</strain>
    </source>
</reference>
<protein>
    <recommendedName>
        <fullName evidence="3">DUF4145 domain-containing protein</fullName>
    </recommendedName>
</protein>
<gene>
    <name evidence="1" type="ORF">ACFFRN_03935</name>
</gene>
<dbReference type="Proteomes" id="UP001589646">
    <property type="component" value="Unassembled WGS sequence"/>
</dbReference>
<name>A0ABV5PRB8_9ACTN</name>
<evidence type="ECO:0000313" key="1">
    <source>
        <dbReference type="EMBL" id="MFB9525762.1"/>
    </source>
</evidence>
<dbReference type="EMBL" id="JBHMCE010000001">
    <property type="protein sequence ID" value="MFB9525762.1"/>
    <property type="molecule type" value="Genomic_DNA"/>
</dbReference>